<reference evidence="14 15" key="1">
    <citation type="journal article" date="2015" name="Nature">
        <title>rRNA introns, odd ribosomes, and small enigmatic genomes across a large radiation of phyla.</title>
        <authorList>
            <person name="Brown C.T."/>
            <person name="Hug L.A."/>
            <person name="Thomas B.C."/>
            <person name="Sharon I."/>
            <person name="Castelle C.J."/>
            <person name="Singh A."/>
            <person name="Wilkins M.J."/>
            <person name="Williams K.H."/>
            <person name="Banfield J.F."/>
        </authorList>
    </citation>
    <scope>NUCLEOTIDE SEQUENCE [LARGE SCALE GENOMIC DNA]</scope>
</reference>
<dbReference type="GO" id="GO:0006096">
    <property type="term" value="P:glycolytic process"/>
    <property type="evidence" value="ECO:0007669"/>
    <property type="project" value="UniProtKB-UniRule"/>
</dbReference>
<proteinExistence type="inferred from homology"/>
<keyword evidence="6" id="KW-0479">Metal-binding</keyword>
<dbReference type="InterPro" id="IPR006124">
    <property type="entry name" value="Metalloenzyme"/>
</dbReference>
<protein>
    <recommendedName>
        <fullName evidence="10">2,3-bisphosphoglycerate-independent phosphoglycerate mutase</fullName>
        <ecNumber evidence="10">5.4.2.12</ecNumber>
    </recommendedName>
</protein>
<dbReference type="InterPro" id="IPR005995">
    <property type="entry name" value="Pgm_bpd_ind"/>
</dbReference>
<evidence type="ECO:0000256" key="5">
    <source>
        <dbReference type="ARBA" id="ARBA00008819"/>
    </source>
</evidence>
<dbReference type="Gene3D" id="3.40.1450.10">
    <property type="entry name" value="BPG-independent phosphoglycerate mutase, domain B"/>
    <property type="match status" value="1"/>
</dbReference>
<evidence type="ECO:0000256" key="7">
    <source>
        <dbReference type="ARBA" id="ARBA00023152"/>
    </source>
</evidence>
<evidence type="ECO:0000256" key="3">
    <source>
        <dbReference type="ARBA" id="ARBA00002315"/>
    </source>
</evidence>
<dbReference type="STRING" id="1619050.UX20_C0045G0002"/>
<keyword evidence="9" id="KW-0413">Isomerase</keyword>
<keyword evidence="7" id="KW-0324">Glycolysis</keyword>
<comment type="function">
    <text evidence="3">Catalyzes the interconversion of 2-phosphoglycerate and 3-phosphoglycerate.</text>
</comment>
<evidence type="ECO:0000256" key="1">
    <source>
        <dbReference type="ARBA" id="ARBA00000370"/>
    </source>
</evidence>
<dbReference type="UniPathway" id="UPA00109">
    <property type="reaction ID" value="UER00186"/>
</dbReference>
<dbReference type="PANTHER" id="PTHR31637:SF0">
    <property type="entry name" value="2,3-BISPHOSPHOGLYCERATE-INDEPENDENT PHOSPHOGLYCERATE MUTASE"/>
    <property type="match status" value="1"/>
</dbReference>
<feature type="domain" description="BPG-independent PGAM N-terminal" evidence="13">
    <location>
        <begin position="92"/>
        <end position="306"/>
    </location>
</feature>
<dbReference type="Gene3D" id="3.40.720.10">
    <property type="entry name" value="Alkaline Phosphatase, subunit A"/>
    <property type="match status" value="1"/>
</dbReference>
<sequence>MPTDTNQPNQAQIQPVVLIICDGWGVAPPSDGNAITQAKLPVFNRLLKTYPAMTIIASGNEVGLEWGQMGNSEVGHLNIGAGRVYYQTLLRINQSISSGAFFKDETLLKATAHVKKNKSRLHLMGMVSNGNVHSAEEHLYALLKFAAEQKIKEVYIHMFLDGRDALFNGGGASLERLQAKIKEYGVGRVASLAGRFYALDRDNRWDRIEKTYRAIAEGTGEQSSDPAEAIKASYAKEVYDEQFVPVTITDGGKPVATVEDNDAVIFFNFRPDRARELTKAFALPGFDKFTARAYKNLLFVTMAEFEKSLPVEVVFPPDVIKNCLAEVVSNAGLKQFHVAETEKYAHITFFLNGTVEEPFPGEERVIIPSPHVSGYDQKPEMSAPQRSSESD</sequence>
<gene>
    <name evidence="14" type="ORF">UX20_C0045G0002</name>
</gene>
<dbReference type="EMBL" id="LCLH01000045">
    <property type="protein sequence ID" value="KKU12676.1"/>
    <property type="molecule type" value="Genomic_DNA"/>
</dbReference>
<dbReference type="FunFam" id="3.40.1450.10:FF:000002">
    <property type="entry name" value="2,3-bisphosphoglycerate-independent phosphoglycerate mutase"/>
    <property type="match status" value="1"/>
</dbReference>
<organism evidence="14 15">
    <name type="scientific">Candidatus Magasanikbacteria bacterium GW2011_GWC2_45_8</name>
    <dbReference type="NCBI Taxonomy" id="1619050"/>
    <lineage>
        <taxon>Bacteria</taxon>
        <taxon>Candidatus Magasanikiibacteriota</taxon>
    </lineage>
</organism>
<dbReference type="PANTHER" id="PTHR31637">
    <property type="entry name" value="2,3-BISPHOSPHOGLYCERATE-INDEPENDENT PHOSPHOGLYCERATE MUTASE"/>
    <property type="match status" value="1"/>
</dbReference>
<comment type="caution">
    <text evidence="14">The sequence shown here is derived from an EMBL/GenBank/DDBJ whole genome shotgun (WGS) entry which is preliminary data.</text>
</comment>
<dbReference type="InterPro" id="IPR017850">
    <property type="entry name" value="Alkaline_phosphatase_core_sf"/>
</dbReference>
<dbReference type="GO" id="GO:0005829">
    <property type="term" value="C:cytosol"/>
    <property type="evidence" value="ECO:0007669"/>
    <property type="project" value="TreeGrafter"/>
</dbReference>
<feature type="domain" description="Metalloenzyme" evidence="12">
    <location>
        <begin position="15"/>
        <end position="384"/>
    </location>
</feature>
<evidence type="ECO:0000256" key="9">
    <source>
        <dbReference type="ARBA" id="ARBA00023235"/>
    </source>
</evidence>
<dbReference type="CDD" id="cd16010">
    <property type="entry name" value="iPGM"/>
    <property type="match status" value="1"/>
</dbReference>
<evidence type="ECO:0000313" key="14">
    <source>
        <dbReference type="EMBL" id="KKU12676.1"/>
    </source>
</evidence>
<name>A0A0G1MWI8_9BACT</name>
<dbReference type="GO" id="GO:0004619">
    <property type="term" value="F:phosphoglycerate mutase activity"/>
    <property type="evidence" value="ECO:0007669"/>
    <property type="project" value="UniProtKB-UniRule"/>
</dbReference>
<evidence type="ECO:0000256" key="10">
    <source>
        <dbReference type="NCBIfam" id="TIGR01307"/>
    </source>
</evidence>
<dbReference type="AlphaFoldDB" id="A0A0G1MWI8"/>
<comment type="similarity">
    <text evidence="5">Belongs to the BPG-independent phosphoglycerate mutase family.</text>
</comment>
<accession>A0A0G1MWI8</accession>
<evidence type="ECO:0000256" key="8">
    <source>
        <dbReference type="ARBA" id="ARBA00023211"/>
    </source>
</evidence>
<dbReference type="PATRIC" id="fig|1619050.3.peg.718"/>
<dbReference type="NCBIfam" id="TIGR01307">
    <property type="entry name" value="pgm_bpd_ind"/>
    <property type="match status" value="1"/>
</dbReference>
<dbReference type="SUPFAM" id="SSF53649">
    <property type="entry name" value="Alkaline phosphatase-like"/>
    <property type="match status" value="1"/>
</dbReference>
<comment type="catalytic activity">
    <reaction evidence="1">
        <text>(2R)-2-phosphoglycerate = (2R)-3-phosphoglycerate</text>
        <dbReference type="Rhea" id="RHEA:15901"/>
        <dbReference type="ChEBI" id="CHEBI:58272"/>
        <dbReference type="ChEBI" id="CHEBI:58289"/>
        <dbReference type="EC" id="5.4.2.12"/>
    </reaction>
</comment>
<dbReference type="GO" id="GO:0006007">
    <property type="term" value="P:glucose catabolic process"/>
    <property type="evidence" value="ECO:0007669"/>
    <property type="project" value="InterPro"/>
</dbReference>
<dbReference type="Proteomes" id="UP000034911">
    <property type="component" value="Unassembled WGS sequence"/>
</dbReference>
<comment type="cofactor">
    <cofactor evidence="2">
        <name>Mn(2+)</name>
        <dbReference type="ChEBI" id="CHEBI:29035"/>
    </cofactor>
</comment>
<evidence type="ECO:0000256" key="2">
    <source>
        <dbReference type="ARBA" id="ARBA00001936"/>
    </source>
</evidence>
<evidence type="ECO:0000256" key="4">
    <source>
        <dbReference type="ARBA" id="ARBA00004798"/>
    </source>
</evidence>
<evidence type="ECO:0000259" key="12">
    <source>
        <dbReference type="Pfam" id="PF01676"/>
    </source>
</evidence>
<dbReference type="Pfam" id="PF01676">
    <property type="entry name" value="Metalloenzyme"/>
    <property type="match status" value="1"/>
</dbReference>
<evidence type="ECO:0000256" key="6">
    <source>
        <dbReference type="ARBA" id="ARBA00022723"/>
    </source>
</evidence>
<evidence type="ECO:0000313" key="15">
    <source>
        <dbReference type="Proteomes" id="UP000034911"/>
    </source>
</evidence>
<comment type="pathway">
    <text evidence="4">Carbohydrate degradation; glycolysis; pyruvate from D-glyceraldehyde 3-phosphate: step 3/5.</text>
</comment>
<dbReference type="SUPFAM" id="SSF64158">
    <property type="entry name" value="2,3-Bisphosphoglycerate-independent phosphoglycerate mutase, substrate-binding domain"/>
    <property type="match status" value="1"/>
</dbReference>
<keyword evidence="8" id="KW-0464">Manganese</keyword>
<dbReference type="GO" id="GO:0030145">
    <property type="term" value="F:manganese ion binding"/>
    <property type="evidence" value="ECO:0007669"/>
    <property type="project" value="InterPro"/>
</dbReference>
<feature type="region of interest" description="Disordered" evidence="11">
    <location>
        <begin position="368"/>
        <end position="391"/>
    </location>
</feature>
<dbReference type="InterPro" id="IPR011258">
    <property type="entry name" value="BPG-indep_PGM_N"/>
</dbReference>
<evidence type="ECO:0000256" key="11">
    <source>
        <dbReference type="SAM" id="MobiDB-lite"/>
    </source>
</evidence>
<dbReference type="InterPro" id="IPR036646">
    <property type="entry name" value="PGAM_B_sf"/>
</dbReference>
<dbReference type="EC" id="5.4.2.12" evidence="10"/>
<dbReference type="Pfam" id="PF06415">
    <property type="entry name" value="iPGM_N"/>
    <property type="match status" value="1"/>
</dbReference>
<evidence type="ECO:0000259" key="13">
    <source>
        <dbReference type="Pfam" id="PF06415"/>
    </source>
</evidence>